<evidence type="ECO:0000313" key="9">
    <source>
        <dbReference type="EMBL" id="SDE15884.1"/>
    </source>
</evidence>
<feature type="signal peptide" evidence="6">
    <location>
        <begin position="1"/>
        <end position="22"/>
    </location>
</feature>
<dbReference type="GO" id="GO:0009279">
    <property type="term" value="C:cell outer membrane"/>
    <property type="evidence" value="ECO:0007669"/>
    <property type="project" value="UniProtKB-SubCell"/>
</dbReference>
<keyword evidence="10" id="KW-1185">Reference proteome</keyword>
<dbReference type="Pfam" id="PF07980">
    <property type="entry name" value="SusD_RagB"/>
    <property type="match status" value="1"/>
</dbReference>
<dbReference type="SUPFAM" id="SSF48452">
    <property type="entry name" value="TPR-like"/>
    <property type="match status" value="1"/>
</dbReference>
<feature type="domain" description="SusD-like N-terminal" evidence="8">
    <location>
        <begin position="45"/>
        <end position="213"/>
    </location>
</feature>
<feature type="domain" description="RagB/SusD" evidence="7">
    <location>
        <begin position="306"/>
        <end position="551"/>
    </location>
</feature>
<dbReference type="Proteomes" id="UP000199109">
    <property type="component" value="Unassembled WGS sequence"/>
</dbReference>
<dbReference type="EMBL" id="FNAO01000003">
    <property type="protein sequence ID" value="SDE15884.1"/>
    <property type="molecule type" value="Genomic_DNA"/>
</dbReference>
<feature type="chain" id="PRO_5011718216" evidence="6">
    <location>
        <begin position="23"/>
        <end position="553"/>
    </location>
</feature>
<organism evidence="9 10">
    <name type="scientific">Pricia antarctica</name>
    <dbReference type="NCBI Taxonomy" id="641691"/>
    <lineage>
        <taxon>Bacteria</taxon>
        <taxon>Pseudomonadati</taxon>
        <taxon>Bacteroidota</taxon>
        <taxon>Flavobacteriia</taxon>
        <taxon>Flavobacteriales</taxon>
        <taxon>Flavobacteriaceae</taxon>
        <taxon>Pricia</taxon>
    </lineage>
</organism>
<dbReference type="RefSeq" id="WP_091867280.1">
    <property type="nucleotide sequence ID" value="NZ_FNAO01000003.1"/>
</dbReference>
<keyword evidence="3 6" id="KW-0732">Signal</keyword>
<comment type="similarity">
    <text evidence="2">Belongs to the SusD family.</text>
</comment>
<dbReference type="OrthoDB" id="5694214at2"/>
<name>A0A1G7ALS2_9FLAO</name>
<dbReference type="InterPro" id="IPR012944">
    <property type="entry name" value="SusD_RagB_dom"/>
</dbReference>
<evidence type="ECO:0000256" key="1">
    <source>
        <dbReference type="ARBA" id="ARBA00004442"/>
    </source>
</evidence>
<accession>A0A1G7ALS2</accession>
<dbReference type="STRING" id="641691.SAMN05421636_103449"/>
<evidence type="ECO:0000259" key="7">
    <source>
        <dbReference type="Pfam" id="PF07980"/>
    </source>
</evidence>
<dbReference type="AlphaFoldDB" id="A0A1G7ALS2"/>
<dbReference type="InterPro" id="IPR011990">
    <property type="entry name" value="TPR-like_helical_dom_sf"/>
</dbReference>
<keyword evidence="5" id="KW-0998">Cell outer membrane</keyword>
<keyword evidence="4" id="KW-0472">Membrane</keyword>
<evidence type="ECO:0000313" key="10">
    <source>
        <dbReference type="Proteomes" id="UP000199109"/>
    </source>
</evidence>
<evidence type="ECO:0000256" key="5">
    <source>
        <dbReference type="ARBA" id="ARBA00023237"/>
    </source>
</evidence>
<reference evidence="9 10" key="1">
    <citation type="submission" date="2016-10" db="EMBL/GenBank/DDBJ databases">
        <authorList>
            <person name="de Groot N.N."/>
        </authorList>
    </citation>
    <scope>NUCLEOTIDE SEQUENCE [LARGE SCALE GENOMIC DNA]</scope>
    <source>
        <strain evidence="9 10">DSM 23421</strain>
    </source>
</reference>
<evidence type="ECO:0000256" key="2">
    <source>
        <dbReference type="ARBA" id="ARBA00006275"/>
    </source>
</evidence>
<dbReference type="InterPro" id="IPR033985">
    <property type="entry name" value="SusD-like_N"/>
</dbReference>
<evidence type="ECO:0000256" key="4">
    <source>
        <dbReference type="ARBA" id="ARBA00023136"/>
    </source>
</evidence>
<dbReference type="Gene3D" id="1.25.40.390">
    <property type="match status" value="1"/>
</dbReference>
<sequence length="553" mass="62613">MNRKIYLIWFLALGLWINSCSDALEEELVTDVSAASYYTTEKGLQDAVNATYALLKPFYGQEAGFAMTTFGTDIWTNGADGGHKSFNFYDTDLNPAEDYVELAWQTWYRGINQANGVINRSTDVEMDEAEKTVRVAEVRFLRALYYFQIVTTYGDAHLSLEETVDVEIAANKTPQAEIYGQAIVPDLEFAIANLPDSQSDYGRATKPAAEFLLGKALLTRSYTDFSEGNDAARAETLFGNVINNYDFALLDNFASLFDITNQMNSEMIFVISNSKEQVDSGIDEYGHRGHLYFLQEYDVRRGMTRDIANGRPWKRHRPTEFMLSLWNRDNDVRYDASFKHVWYSNAGADATEANPDTGEPARAALAIGDTAIFIPGPMRNDLWPQSRQDTKPYIVVTDDEYSERLFPSLNKWIDPTRPDRQKEQGQRDFILMRLADAYLLRAEARLQQGDAAGAADDINVVRTRAAVAGQEVAIQITAADVDLDFLLDERARELAGEGWRWWDLVRTGKLVERTRLYNPAAANIQDYHTLRPIPQEQIDRTQGGYPQNPGYPQ</sequence>
<dbReference type="Pfam" id="PF14322">
    <property type="entry name" value="SusD-like_3"/>
    <property type="match status" value="1"/>
</dbReference>
<evidence type="ECO:0000256" key="3">
    <source>
        <dbReference type="ARBA" id="ARBA00022729"/>
    </source>
</evidence>
<protein>
    <submittedName>
        <fullName evidence="9">RagB/SusD domain-containing protein</fullName>
    </submittedName>
</protein>
<evidence type="ECO:0000256" key="6">
    <source>
        <dbReference type="SAM" id="SignalP"/>
    </source>
</evidence>
<proteinExistence type="inferred from homology"/>
<comment type="subcellular location">
    <subcellularLocation>
        <location evidence="1">Cell outer membrane</location>
    </subcellularLocation>
</comment>
<gene>
    <name evidence="9" type="ORF">SAMN05421636_103449</name>
</gene>
<evidence type="ECO:0000259" key="8">
    <source>
        <dbReference type="Pfam" id="PF14322"/>
    </source>
</evidence>